<evidence type="ECO:0000313" key="1">
    <source>
        <dbReference type="EMBL" id="KAJ3558087.1"/>
    </source>
</evidence>
<organism evidence="1 2">
    <name type="scientific">Phlebia brevispora</name>
    <dbReference type="NCBI Taxonomy" id="194682"/>
    <lineage>
        <taxon>Eukaryota</taxon>
        <taxon>Fungi</taxon>
        <taxon>Dikarya</taxon>
        <taxon>Basidiomycota</taxon>
        <taxon>Agaricomycotina</taxon>
        <taxon>Agaricomycetes</taxon>
        <taxon>Polyporales</taxon>
        <taxon>Meruliaceae</taxon>
        <taxon>Phlebia</taxon>
    </lineage>
</organism>
<keyword evidence="2" id="KW-1185">Reference proteome</keyword>
<dbReference type="Proteomes" id="UP001148662">
    <property type="component" value="Unassembled WGS sequence"/>
</dbReference>
<name>A0ACC1TCF3_9APHY</name>
<accession>A0ACC1TCF3</accession>
<protein>
    <submittedName>
        <fullName evidence="1">Uncharacterized protein</fullName>
    </submittedName>
</protein>
<dbReference type="EMBL" id="JANHOG010000111">
    <property type="protein sequence ID" value="KAJ3558087.1"/>
    <property type="molecule type" value="Genomic_DNA"/>
</dbReference>
<comment type="caution">
    <text evidence="1">The sequence shown here is derived from an EMBL/GenBank/DDBJ whole genome shotgun (WGS) entry which is preliminary data.</text>
</comment>
<gene>
    <name evidence="1" type="ORF">NM688_g1124</name>
</gene>
<reference evidence="1" key="1">
    <citation type="submission" date="2022-07" db="EMBL/GenBank/DDBJ databases">
        <title>Genome Sequence of Phlebia brevispora.</title>
        <authorList>
            <person name="Buettner E."/>
        </authorList>
    </citation>
    <scope>NUCLEOTIDE SEQUENCE</scope>
    <source>
        <strain evidence="1">MPL23</strain>
    </source>
</reference>
<proteinExistence type="predicted"/>
<evidence type="ECO:0000313" key="2">
    <source>
        <dbReference type="Proteomes" id="UP001148662"/>
    </source>
</evidence>
<sequence length="687" mass="75209">MLLHVKTEHPGLPPYPVRYLAMTPSTDMDSATVTLTQHKCNKCDKFYSSDDALQEHYRNYHPTCGACDIGFEDEDAYDAHVLATHRLNPIVGPASPPLPSPLSISEELSEGLHPSCNAVVPGSGPSYVSNNNASPAEARPSSSPPRLEASSFTHLARPHTTGDLPAMSPVSALSVFPELLSHPPEWIISCSTSSEFQSIDAGDDDSESTSDVDTACSKGTLNTPISPPAISTGTAKPTSHFGVDCGVNELFARCQVCAQEPRDPTLTTCGHLFCNSISSPEECTFGMEQSSQGIRGPGCSIFLTNRCAKLPTIISPANDDEPTKTFLEVEFHHVMMFSLTSTSALESRNLTSGGRAHSVLRQTRDVVPANGPSHQPDLPQSSIPLSVNMSMPSTHDACPSIHARTYTQHTHVLLYSSPSVPHCAILSEAKRDTMAEEKSETVIREVSNDVWTFSRPFNLFSRLPVGGRSTAIKLPHGQVWILASTPLDNETRKKLSELGEVKYIVAGNAFHHMFLKDYKAAYPSASVIGPEELGPKKEPEGFKLDKAIIRMKVFSSSKPDQVFGFEKEIDYCYFSGYKNKDVAYYHRASKTVIAADLIFNLPGTEQYAFAKLPAPYFPFASHLSPFAWFHKAFLWSKVTDKAAMQREVRKVASWDFEKFIPCHGVSVCLPADVIDAFKLQGIESYVT</sequence>